<dbReference type="InterPro" id="IPR002310">
    <property type="entry name" value="Gly-tRNA_ligase_asu"/>
</dbReference>
<dbReference type="GO" id="GO:0006426">
    <property type="term" value="P:glycyl-tRNA aminoacylation"/>
    <property type="evidence" value="ECO:0007669"/>
    <property type="project" value="InterPro"/>
</dbReference>
<organism evidence="10 11">
    <name type="scientific">Prototheca wickerhamii</name>
    <dbReference type="NCBI Taxonomy" id="3111"/>
    <lineage>
        <taxon>Eukaryota</taxon>
        <taxon>Viridiplantae</taxon>
        <taxon>Chlorophyta</taxon>
        <taxon>core chlorophytes</taxon>
        <taxon>Trebouxiophyceae</taxon>
        <taxon>Chlorellales</taxon>
        <taxon>Chlorellaceae</taxon>
        <taxon>Prototheca</taxon>
    </lineage>
</organism>
<dbReference type="EMBL" id="JASFZW010000006">
    <property type="protein sequence ID" value="KAK2077784.1"/>
    <property type="molecule type" value="Genomic_DNA"/>
</dbReference>
<dbReference type="InterPro" id="IPR015944">
    <property type="entry name" value="Gly-tRNA-synth_bsu"/>
</dbReference>
<protein>
    <recommendedName>
        <fullName evidence="2">glycine--tRNA ligase</fullName>
        <ecNumber evidence="2">6.1.1.14</ecNumber>
    </recommendedName>
</protein>
<evidence type="ECO:0000256" key="6">
    <source>
        <dbReference type="ARBA" id="ARBA00022917"/>
    </source>
</evidence>
<comment type="caution">
    <text evidence="10">The sequence shown here is derived from an EMBL/GenBank/DDBJ whole genome shotgun (WGS) entry which is preliminary data.</text>
</comment>
<dbReference type="PANTHER" id="PTHR30075">
    <property type="entry name" value="GLYCYL-TRNA SYNTHETASE"/>
    <property type="match status" value="1"/>
</dbReference>
<dbReference type="GO" id="GO:0009570">
    <property type="term" value="C:chloroplast stroma"/>
    <property type="evidence" value="ECO:0007669"/>
    <property type="project" value="TreeGrafter"/>
</dbReference>
<dbReference type="PRINTS" id="PR01045">
    <property type="entry name" value="TRNASYNTHGB"/>
</dbReference>
<dbReference type="PANTHER" id="PTHR30075:SF2">
    <property type="entry name" value="GLYCINE--TRNA LIGASE, CHLOROPLASTIC_MITOCHONDRIAL 2"/>
    <property type="match status" value="1"/>
</dbReference>
<evidence type="ECO:0000256" key="9">
    <source>
        <dbReference type="SAM" id="MobiDB-lite"/>
    </source>
</evidence>
<dbReference type="InterPro" id="IPR045864">
    <property type="entry name" value="aa-tRNA-synth_II/BPL/LPL"/>
</dbReference>
<evidence type="ECO:0000313" key="11">
    <source>
        <dbReference type="Proteomes" id="UP001255856"/>
    </source>
</evidence>
<dbReference type="AlphaFoldDB" id="A0AAD9IIL5"/>
<evidence type="ECO:0000256" key="7">
    <source>
        <dbReference type="ARBA" id="ARBA00023146"/>
    </source>
</evidence>
<dbReference type="Gene3D" id="1.20.58.180">
    <property type="entry name" value="Class II aaRS and biotin synthetases, domain 2"/>
    <property type="match status" value="1"/>
</dbReference>
<evidence type="ECO:0000313" key="10">
    <source>
        <dbReference type="EMBL" id="KAK2077784.1"/>
    </source>
</evidence>
<feature type="compositionally biased region" description="Basic and acidic residues" evidence="9">
    <location>
        <begin position="220"/>
        <end position="229"/>
    </location>
</feature>
<dbReference type="Proteomes" id="UP001255856">
    <property type="component" value="Unassembled WGS sequence"/>
</dbReference>
<keyword evidence="4" id="KW-0547">Nucleotide-binding</keyword>
<keyword evidence="3" id="KW-0436">Ligase</keyword>
<feature type="region of interest" description="Disordered" evidence="9">
    <location>
        <begin position="220"/>
        <end position="242"/>
    </location>
</feature>
<dbReference type="EC" id="6.1.1.14" evidence="2"/>
<name>A0AAD9IIL5_PROWI</name>
<dbReference type="InterPro" id="IPR006194">
    <property type="entry name" value="Gly-tRNA-synth_heterodimer"/>
</dbReference>
<reference evidence="10" key="1">
    <citation type="submission" date="2021-01" db="EMBL/GenBank/DDBJ databases">
        <authorList>
            <person name="Eckstrom K.M.E."/>
        </authorList>
    </citation>
    <scope>NUCLEOTIDE SEQUENCE</scope>
    <source>
        <strain evidence="10">UVCC 0001</strain>
    </source>
</reference>
<dbReference type="PROSITE" id="PS50861">
    <property type="entry name" value="AA_TRNA_LIGASE_II_GLYAB"/>
    <property type="match status" value="2"/>
</dbReference>
<evidence type="ECO:0000256" key="8">
    <source>
        <dbReference type="ARBA" id="ARBA00047937"/>
    </source>
</evidence>
<comment type="similarity">
    <text evidence="1">Belongs to the class-II aminoacyl-tRNA synthetase family.</text>
</comment>
<evidence type="ECO:0000256" key="3">
    <source>
        <dbReference type="ARBA" id="ARBA00022598"/>
    </source>
</evidence>
<dbReference type="NCBIfam" id="TIGR00211">
    <property type="entry name" value="glyS"/>
    <property type="match status" value="1"/>
</dbReference>
<accession>A0AAD9IIL5</accession>
<evidence type="ECO:0000256" key="1">
    <source>
        <dbReference type="ARBA" id="ARBA00008226"/>
    </source>
</evidence>
<evidence type="ECO:0000256" key="5">
    <source>
        <dbReference type="ARBA" id="ARBA00022840"/>
    </source>
</evidence>
<dbReference type="SUPFAM" id="SSF55681">
    <property type="entry name" value="Class II aaRS and biotin synthetases"/>
    <property type="match status" value="1"/>
</dbReference>
<dbReference type="Pfam" id="PF02091">
    <property type="entry name" value="tRNA-synt_2e"/>
    <property type="match status" value="1"/>
</dbReference>
<keyword evidence="5" id="KW-0067">ATP-binding</keyword>
<dbReference type="Gene3D" id="3.30.930.10">
    <property type="entry name" value="Bira Bifunctional Protein, Domain 2"/>
    <property type="match status" value="2"/>
</dbReference>
<dbReference type="Pfam" id="PF02092">
    <property type="entry name" value="tRNA_synt_2f"/>
    <property type="match status" value="1"/>
</dbReference>
<keyword evidence="7" id="KW-0030">Aminoacyl-tRNA synthetase</keyword>
<sequence>MSPATFLRVLGPEPWSVAYPEPSVRPDDSRYGENPNRVRFVEDNWESPALGAWGLGWEVWLDGMEVTQFTYFQQAGGEVLPVPAVEITYGLERIIMAIQGVKHFKDIQYSPGLTYGEMFLQNEQEMSRYNLDEACVADHEARFRLYEEEARRMTGRRLPIPAYEHLLKLSHTFNLLDARGAVGVTERASKFATLRGLAREIAGLWLQRRAEQGFPLGDAAREQEARRGAVGEAQSSSSAPSAPAPFLLEIGCEELPPEDLRAALQQLERGVARLLEELRLDHGALQVSGTPRRLVVRVDALAPSQRAQRLRSRGPPARVAFDAAGEPTPALLGFCKRAGVGLEQVSVDDGGYTWAETDLESRPATHALEEALPALLRSLSFGKSMRWLPGGAAFSRPVRWTLALHGSSPLRFSFADTDSGTSTRLLRSAEEPTVEVASAAAYDNIMTHAGIQIDREIRRKNIWEEACAAAASVGGAIAQTEATEQLLDEVTDLVESPSVVLGSFDPDFLQLPEIVLTTVMRKHQRYFGVRNGGADGRLLPHFLAVANGPVSPDLVKAGNEAVLRARFEDARFFYRGDLRKPLVEHR</sequence>
<keyword evidence="6" id="KW-0648">Protein biosynthesis</keyword>
<gene>
    <name evidence="10" type="ORF">QBZ16_004632</name>
</gene>
<evidence type="ECO:0000256" key="4">
    <source>
        <dbReference type="ARBA" id="ARBA00022741"/>
    </source>
</evidence>
<dbReference type="GO" id="GO:0005524">
    <property type="term" value="F:ATP binding"/>
    <property type="evidence" value="ECO:0007669"/>
    <property type="project" value="UniProtKB-KW"/>
</dbReference>
<evidence type="ECO:0000256" key="2">
    <source>
        <dbReference type="ARBA" id="ARBA00012829"/>
    </source>
</evidence>
<dbReference type="GO" id="GO:0004820">
    <property type="term" value="F:glycine-tRNA ligase activity"/>
    <property type="evidence" value="ECO:0007669"/>
    <property type="project" value="UniProtKB-EC"/>
</dbReference>
<proteinExistence type="inferred from homology"/>
<dbReference type="GO" id="GO:0005739">
    <property type="term" value="C:mitochondrion"/>
    <property type="evidence" value="ECO:0007669"/>
    <property type="project" value="TreeGrafter"/>
</dbReference>
<comment type="catalytic activity">
    <reaction evidence="8">
        <text>tRNA(Gly) + glycine + ATP = glycyl-tRNA(Gly) + AMP + diphosphate</text>
        <dbReference type="Rhea" id="RHEA:16013"/>
        <dbReference type="Rhea" id="RHEA-COMP:9664"/>
        <dbReference type="Rhea" id="RHEA-COMP:9683"/>
        <dbReference type="ChEBI" id="CHEBI:30616"/>
        <dbReference type="ChEBI" id="CHEBI:33019"/>
        <dbReference type="ChEBI" id="CHEBI:57305"/>
        <dbReference type="ChEBI" id="CHEBI:78442"/>
        <dbReference type="ChEBI" id="CHEBI:78522"/>
        <dbReference type="ChEBI" id="CHEBI:456215"/>
        <dbReference type="EC" id="6.1.1.14"/>
    </reaction>
</comment>
<keyword evidence="11" id="KW-1185">Reference proteome</keyword>